<evidence type="ECO:0000256" key="1">
    <source>
        <dbReference type="ARBA" id="ARBA00004389"/>
    </source>
</evidence>
<dbReference type="EMBL" id="CASHTH010001647">
    <property type="protein sequence ID" value="CAI8017673.1"/>
    <property type="molecule type" value="Genomic_DNA"/>
</dbReference>
<dbReference type="PANTHER" id="PTHR13036:SF0">
    <property type="entry name" value="CHITOBIOSYLDIPHOSPHODOLICHOL BETA-MANNOSYLTRANSFERASE"/>
    <property type="match status" value="1"/>
</dbReference>
<evidence type="ECO:0000256" key="2">
    <source>
        <dbReference type="ARBA" id="ARBA00004922"/>
    </source>
</evidence>
<reference evidence="9" key="1">
    <citation type="submission" date="2023-03" db="EMBL/GenBank/DDBJ databases">
        <authorList>
            <person name="Steffen K."/>
            <person name="Cardenas P."/>
        </authorList>
    </citation>
    <scope>NUCLEOTIDE SEQUENCE</scope>
</reference>
<evidence type="ECO:0000256" key="5">
    <source>
        <dbReference type="ARBA" id="ARBA00022692"/>
    </source>
</evidence>
<keyword evidence="5" id="KW-0812">Transmembrane</keyword>
<accession>A0AA35RVJ8</accession>
<evidence type="ECO:0000313" key="9">
    <source>
        <dbReference type="EMBL" id="CAI8017673.1"/>
    </source>
</evidence>
<keyword evidence="3" id="KW-0328">Glycosyltransferase</keyword>
<evidence type="ECO:0000256" key="6">
    <source>
        <dbReference type="ARBA" id="ARBA00022824"/>
    </source>
</evidence>
<evidence type="ECO:0000313" key="10">
    <source>
        <dbReference type="Proteomes" id="UP001174909"/>
    </source>
</evidence>
<evidence type="ECO:0000256" key="3">
    <source>
        <dbReference type="ARBA" id="ARBA00022676"/>
    </source>
</evidence>
<dbReference type="InterPro" id="IPR026051">
    <property type="entry name" value="ALG1-like"/>
</dbReference>
<sequence length="155" mass="17746">MTLVLKGVRSTLISHHPQQHHKLFLKLGEENPAFQGVCEEMTIFTEVMDGKVRMRNDRPFLLISSTSWTKDEDFGILLEALDEYNRAACDTTNMLPKVFCVITGKGPLKEYYMRIIQSKNFSCVTVCTIWLSAEDYPVLLGKSLLRMFLQSLGHQ</sequence>
<comment type="subcellular location">
    <subcellularLocation>
        <location evidence="1">Endoplasmic reticulum membrane</location>
        <topology evidence="1">Single-pass membrane protein</topology>
    </subcellularLocation>
</comment>
<gene>
    <name evidence="9" type="ORF">GBAR_LOCUS10696</name>
</gene>
<keyword evidence="10" id="KW-1185">Reference proteome</keyword>
<keyword evidence="4" id="KW-0808">Transferase</keyword>
<dbReference type="GO" id="GO:0005789">
    <property type="term" value="C:endoplasmic reticulum membrane"/>
    <property type="evidence" value="ECO:0007669"/>
    <property type="project" value="UniProtKB-SubCell"/>
</dbReference>
<organism evidence="9 10">
    <name type="scientific">Geodia barretti</name>
    <name type="common">Barrett's horny sponge</name>
    <dbReference type="NCBI Taxonomy" id="519541"/>
    <lineage>
        <taxon>Eukaryota</taxon>
        <taxon>Metazoa</taxon>
        <taxon>Porifera</taxon>
        <taxon>Demospongiae</taxon>
        <taxon>Heteroscleromorpha</taxon>
        <taxon>Tetractinellida</taxon>
        <taxon>Astrophorina</taxon>
        <taxon>Geodiidae</taxon>
        <taxon>Geodia</taxon>
    </lineage>
</organism>
<evidence type="ECO:0000256" key="7">
    <source>
        <dbReference type="ARBA" id="ARBA00022989"/>
    </source>
</evidence>
<keyword evidence="7" id="KW-1133">Transmembrane helix</keyword>
<dbReference type="Proteomes" id="UP001174909">
    <property type="component" value="Unassembled WGS sequence"/>
</dbReference>
<dbReference type="GO" id="GO:0000030">
    <property type="term" value="F:mannosyltransferase activity"/>
    <property type="evidence" value="ECO:0007669"/>
    <property type="project" value="InterPro"/>
</dbReference>
<evidence type="ECO:0000256" key="4">
    <source>
        <dbReference type="ARBA" id="ARBA00022679"/>
    </source>
</evidence>
<protein>
    <submittedName>
        <fullName evidence="9">Chitobiosyldiphosphodolichol beta-mannosyltransferase</fullName>
    </submittedName>
</protein>
<name>A0AA35RVJ8_GEOBA</name>
<evidence type="ECO:0000256" key="8">
    <source>
        <dbReference type="ARBA" id="ARBA00023136"/>
    </source>
</evidence>
<keyword evidence="8" id="KW-0472">Membrane</keyword>
<comment type="pathway">
    <text evidence="2">Protein modification; protein glycosylation.</text>
</comment>
<proteinExistence type="predicted"/>
<dbReference type="PANTHER" id="PTHR13036">
    <property type="entry name" value="BETA1,4 MANNOSYLTRANSFERASE"/>
    <property type="match status" value="1"/>
</dbReference>
<keyword evidence="6" id="KW-0256">Endoplasmic reticulum</keyword>
<dbReference type="AlphaFoldDB" id="A0AA35RVJ8"/>
<comment type="caution">
    <text evidence="9">The sequence shown here is derived from an EMBL/GenBank/DDBJ whole genome shotgun (WGS) entry which is preliminary data.</text>
</comment>